<evidence type="ECO:0000313" key="2">
    <source>
        <dbReference type="EMBL" id="MFF0543143.1"/>
    </source>
</evidence>
<protein>
    <submittedName>
        <fullName evidence="2">Uncharacterized protein</fullName>
    </submittedName>
</protein>
<evidence type="ECO:0000313" key="3">
    <source>
        <dbReference type="Proteomes" id="UP001601444"/>
    </source>
</evidence>
<accession>A0ABW6PLB4</accession>
<dbReference type="EMBL" id="JBIAMX010000004">
    <property type="protein sequence ID" value="MFF0543143.1"/>
    <property type="molecule type" value="Genomic_DNA"/>
</dbReference>
<proteinExistence type="predicted"/>
<dbReference type="Proteomes" id="UP001601444">
    <property type="component" value="Unassembled WGS sequence"/>
</dbReference>
<reference evidence="2 3" key="1">
    <citation type="submission" date="2024-10" db="EMBL/GenBank/DDBJ databases">
        <title>The Natural Products Discovery Center: Release of the First 8490 Sequenced Strains for Exploring Actinobacteria Biosynthetic Diversity.</title>
        <authorList>
            <person name="Kalkreuter E."/>
            <person name="Kautsar S.A."/>
            <person name="Yang D."/>
            <person name="Bader C.D."/>
            <person name="Teijaro C.N."/>
            <person name="Fluegel L."/>
            <person name="Davis C.M."/>
            <person name="Simpson J.R."/>
            <person name="Lauterbach L."/>
            <person name="Steele A.D."/>
            <person name="Gui C."/>
            <person name="Meng S."/>
            <person name="Li G."/>
            <person name="Viehrig K."/>
            <person name="Ye F."/>
            <person name="Su P."/>
            <person name="Kiefer A.F."/>
            <person name="Nichols A."/>
            <person name="Cepeda A.J."/>
            <person name="Yan W."/>
            <person name="Fan B."/>
            <person name="Jiang Y."/>
            <person name="Adhikari A."/>
            <person name="Zheng C.-J."/>
            <person name="Schuster L."/>
            <person name="Cowan T.M."/>
            <person name="Smanski M.J."/>
            <person name="Chevrette M.G."/>
            <person name="De Carvalho L.P.S."/>
            <person name="Shen B."/>
        </authorList>
    </citation>
    <scope>NUCLEOTIDE SEQUENCE [LARGE SCALE GENOMIC DNA]</scope>
    <source>
        <strain evidence="2 3">NPDC004045</strain>
    </source>
</reference>
<keyword evidence="3" id="KW-1185">Reference proteome</keyword>
<gene>
    <name evidence="2" type="ORF">ACFYTF_09910</name>
</gene>
<evidence type="ECO:0000256" key="1">
    <source>
        <dbReference type="SAM" id="MobiDB-lite"/>
    </source>
</evidence>
<sequence length="200" mass="20723">MRKVHDASSALRPMRVESSDRSPPVPRPGHNQPTAASVAPAYPARVSSSSAGCGDPGHHSGTSAATATSATEAVSRYHGTRCAGRYLRMPTTIMIGQAARTASQSSTDTAREPSSGAALAPAIAAGTSAYRRGIMSRHASLMIISPPHHGAARAPAATRRGRVSTMCPPIGDREPSEVVVSGIPGRRGSRRSKPLQLSRS</sequence>
<feature type="region of interest" description="Disordered" evidence="1">
    <location>
        <begin position="98"/>
        <end position="118"/>
    </location>
</feature>
<feature type="region of interest" description="Disordered" evidence="1">
    <location>
        <begin position="1"/>
        <end position="73"/>
    </location>
</feature>
<feature type="compositionally biased region" description="Low complexity" evidence="1">
    <location>
        <begin position="62"/>
        <end position="71"/>
    </location>
</feature>
<feature type="region of interest" description="Disordered" evidence="1">
    <location>
        <begin position="152"/>
        <end position="200"/>
    </location>
</feature>
<organism evidence="2 3">
    <name type="scientific">Nocardia thailandica</name>
    <dbReference type="NCBI Taxonomy" id="257275"/>
    <lineage>
        <taxon>Bacteria</taxon>
        <taxon>Bacillati</taxon>
        <taxon>Actinomycetota</taxon>
        <taxon>Actinomycetes</taxon>
        <taxon>Mycobacteriales</taxon>
        <taxon>Nocardiaceae</taxon>
        <taxon>Nocardia</taxon>
    </lineage>
</organism>
<name>A0ABW6PLB4_9NOCA</name>
<comment type="caution">
    <text evidence="2">The sequence shown here is derived from an EMBL/GenBank/DDBJ whole genome shotgun (WGS) entry which is preliminary data.</text>
</comment>
<dbReference type="RefSeq" id="WP_387699809.1">
    <property type="nucleotide sequence ID" value="NZ_JBIAMX010000004.1"/>
</dbReference>